<dbReference type="Proteomes" id="UP000640052">
    <property type="component" value="Unassembled WGS sequence"/>
</dbReference>
<dbReference type="RefSeq" id="WP_204044474.1">
    <property type="nucleotide sequence ID" value="NZ_BOOA01000064.1"/>
</dbReference>
<keyword evidence="1" id="KW-0812">Transmembrane</keyword>
<name>A0A919UNE2_9ACTN</name>
<proteinExistence type="predicted"/>
<feature type="transmembrane region" description="Helical" evidence="1">
    <location>
        <begin position="47"/>
        <end position="67"/>
    </location>
</feature>
<evidence type="ECO:0000313" key="3">
    <source>
        <dbReference type="Proteomes" id="UP000640052"/>
    </source>
</evidence>
<dbReference type="EMBL" id="BOOA01000064">
    <property type="protein sequence ID" value="GIH27829.1"/>
    <property type="molecule type" value="Genomic_DNA"/>
</dbReference>
<keyword evidence="1" id="KW-0472">Membrane</keyword>
<keyword evidence="3" id="KW-1185">Reference proteome</keyword>
<comment type="caution">
    <text evidence="2">The sequence shown here is derived from an EMBL/GenBank/DDBJ whole genome shotgun (WGS) entry which is preliminary data.</text>
</comment>
<sequence>MTPAIDDKNDGLAAGLRELARSPAPPMRLDIAAARASGRRRLTRRRGAKLIGGLLACGLLIGGSVAISDRGGQTVAVASVSQGSDPLLAHASFGWLPESVLGTSHTAGAHGDQVMARAGGAFGMRLWLSVYAASDEPPLVNGRNALPAPMVNGRRAYWISDDPRDPLNRGRTYLTWQVPGGQWAELLAYYMEEADPRSTLLRIAADVRIGTRPVPLPLRVNGLPAGLDVTEVHFWRPRFDDDEAWELVMFYTARNGARVTFHVGLEAGQSAALPGSSCAYAAGLAVCVLVEPGEGGIPASLAAIGGAEGLVRRVTLLGTDERRWTTHVIENA</sequence>
<evidence type="ECO:0000256" key="1">
    <source>
        <dbReference type="SAM" id="Phobius"/>
    </source>
</evidence>
<keyword evidence="1" id="KW-1133">Transmembrane helix</keyword>
<evidence type="ECO:0000313" key="2">
    <source>
        <dbReference type="EMBL" id="GIH27829.1"/>
    </source>
</evidence>
<accession>A0A919UNE2</accession>
<protein>
    <submittedName>
        <fullName evidence="2">Uncharacterized protein</fullName>
    </submittedName>
</protein>
<reference evidence="2" key="1">
    <citation type="submission" date="2021-01" db="EMBL/GenBank/DDBJ databases">
        <title>Whole genome shotgun sequence of Acrocarpospora phusangensis NBRC 108782.</title>
        <authorList>
            <person name="Komaki H."/>
            <person name="Tamura T."/>
        </authorList>
    </citation>
    <scope>NUCLEOTIDE SEQUENCE</scope>
    <source>
        <strain evidence="2">NBRC 108782</strain>
    </source>
</reference>
<dbReference type="AlphaFoldDB" id="A0A919UNE2"/>
<organism evidence="2 3">
    <name type="scientific">Acrocarpospora phusangensis</name>
    <dbReference type="NCBI Taxonomy" id="1070424"/>
    <lineage>
        <taxon>Bacteria</taxon>
        <taxon>Bacillati</taxon>
        <taxon>Actinomycetota</taxon>
        <taxon>Actinomycetes</taxon>
        <taxon>Streptosporangiales</taxon>
        <taxon>Streptosporangiaceae</taxon>
        <taxon>Acrocarpospora</taxon>
    </lineage>
</organism>
<gene>
    <name evidence="2" type="ORF">Aph01nite_61390</name>
</gene>